<dbReference type="InParanoid" id="A0A200R0I2"/>
<name>A0A200R0I2_MACCD</name>
<organism evidence="1 2">
    <name type="scientific">Macleaya cordata</name>
    <name type="common">Five-seeded plume-poppy</name>
    <name type="synonym">Bocconia cordata</name>
    <dbReference type="NCBI Taxonomy" id="56857"/>
    <lineage>
        <taxon>Eukaryota</taxon>
        <taxon>Viridiplantae</taxon>
        <taxon>Streptophyta</taxon>
        <taxon>Embryophyta</taxon>
        <taxon>Tracheophyta</taxon>
        <taxon>Spermatophyta</taxon>
        <taxon>Magnoliopsida</taxon>
        <taxon>Ranunculales</taxon>
        <taxon>Papaveraceae</taxon>
        <taxon>Papaveroideae</taxon>
        <taxon>Macleaya</taxon>
    </lineage>
</organism>
<comment type="caution">
    <text evidence="1">The sequence shown here is derived from an EMBL/GenBank/DDBJ whole genome shotgun (WGS) entry which is preliminary data.</text>
</comment>
<gene>
    <name evidence="1" type="ORF">BVC80_8515g1</name>
</gene>
<accession>A0A200R0I2</accession>
<protein>
    <submittedName>
        <fullName evidence="1">Uncharacterized protein</fullName>
    </submittedName>
</protein>
<evidence type="ECO:0000313" key="1">
    <source>
        <dbReference type="EMBL" id="OVA16170.1"/>
    </source>
</evidence>
<proteinExistence type="predicted"/>
<dbReference type="EMBL" id="MVGT01000623">
    <property type="protein sequence ID" value="OVA16170.1"/>
    <property type="molecule type" value="Genomic_DNA"/>
</dbReference>
<reference evidence="1 2" key="1">
    <citation type="journal article" date="2017" name="Mol. Plant">
        <title>The Genome of Medicinal Plant Macleaya cordata Provides New Insights into Benzylisoquinoline Alkaloids Metabolism.</title>
        <authorList>
            <person name="Liu X."/>
            <person name="Liu Y."/>
            <person name="Huang P."/>
            <person name="Ma Y."/>
            <person name="Qing Z."/>
            <person name="Tang Q."/>
            <person name="Cao H."/>
            <person name="Cheng P."/>
            <person name="Zheng Y."/>
            <person name="Yuan Z."/>
            <person name="Zhou Y."/>
            <person name="Liu J."/>
            <person name="Tang Z."/>
            <person name="Zhuo Y."/>
            <person name="Zhang Y."/>
            <person name="Yu L."/>
            <person name="Huang J."/>
            <person name="Yang P."/>
            <person name="Peng Q."/>
            <person name="Zhang J."/>
            <person name="Jiang W."/>
            <person name="Zhang Z."/>
            <person name="Lin K."/>
            <person name="Ro D.K."/>
            <person name="Chen X."/>
            <person name="Xiong X."/>
            <person name="Shang Y."/>
            <person name="Huang S."/>
            <person name="Zeng J."/>
        </authorList>
    </citation>
    <scope>NUCLEOTIDE SEQUENCE [LARGE SCALE GENOMIC DNA]</scope>
    <source>
        <strain evidence="2">cv. BLH2017</strain>
        <tissue evidence="1">Root</tissue>
    </source>
</reference>
<keyword evidence="2" id="KW-1185">Reference proteome</keyword>
<sequence length="94" mass="10865">MDQPLAVKFHKLWKISRKQEATIEEMSESTGEMKAWNFGFCKTPNRDELPELYDFLQVIGEPNGGDEEDERSWIPNKGIFSTNSSDVVLLEEKK</sequence>
<dbReference type="Proteomes" id="UP000195402">
    <property type="component" value="Unassembled WGS sequence"/>
</dbReference>
<dbReference type="AlphaFoldDB" id="A0A200R0I2"/>
<evidence type="ECO:0000313" key="2">
    <source>
        <dbReference type="Proteomes" id="UP000195402"/>
    </source>
</evidence>